<feature type="binding site" evidence="11">
    <location>
        <position position="70"/>
    </location>
    <ligand>
        <name>Mn(2+)</name>
        <dbReference type="ChEBI" id="CHEBI:29035"/>
        <label>1</label>
    </ligand>
</feature>
<feature type="binding site" evidence="10">
    <location>
        <position position="379"/>
    </location>
    <ligand>
        <name>GMP</name>
        <dbReference type="ChEBI" id="CHEBI:58115"/>
    </ligand>
</feature>
<evidence type="ECO:0000256" key="2">
    <source>
        <dbReference type="ARBA" id="ARBA00022598"/>
    </source>
</evidence>
<dbReference type="PANTHER" id="PTHR43749">
    <property type="entry name" value="RNA-SPLICING LIGASE RTCB"/>
    <property type="match status" value="1"/>
</dbReference>
<gene>
    <name evidence="12" type="primary">rtcB_2</name>
    <name evidence="12" type="ORF">Mal52_49330</name>
</gene>
<reference evidence="12 13" key="1">
    <citation type="submission" date="2019-02" db="EMBL/GenBank/DDBJ databases">
        <title>Deep-cultivation of Planctomycetes and their phenomic and genomic characterization uncovers novel biology.</title>
        <authorList>
            <person name="Wiegand S."/>
            <person name="Jogler M."/>
            <person name="Boedeker C."/>
            <person name="Pinto D."/>
            <person name="Vollmers J."/>
            <person name="Rivas-Marin E."/>
            <person name="Kohn T."/>
            <person name="Peeters S.H."/>
            <person name="Heuer A."/>
            <person name="Rast P."/>
            <person name="Oberbeckmann S."/>
            <person name="Bunk B."/>
            <person name="Jeske O."/>
            <person name="Meyerdierks A."/>
            <person name="Storesund J.E."/>
            <person name="Kallscheuer N."/>
            <person name="Luecker S."/>
            <person name="Lage O.M."/>
            <person name="Pohl T."/>
            <person name="Merkel B.J."/>
            <person name="Hornburger P."/>
            <person name="Mueller R.-W."/>
            <person name="Bruemmer F."/>
            <person name="Labrenz M."/>
            <person name="Spormann A.M."/>
            <person name="Op den Camp H."/>
            <person name="Overmann J."/>
            <person name="Amann R."/>
            <person name="Jetten M.S.M."/>
            <person name="Mascher T."/>
            <person name="Medema M.H."/>
            <person name="Devos D.P."/>
            <person name="Kaster A.-K."/>
            <person name="Ovreas L."/>
            <person name="Rohde M."/>
            <person name="Galperin M.Y."/>
            <person name="Jogler C."/>
        </authorList>
    </citation>
    <scope>NUCLEOTIDE SEQUENCE [LARGE SCALE GENOMIC DNA]</scope>
    <source>
        <strain evidence="12 13">Mal52</strain>
    </source>
</reference>
<evidence type="ECO:0000256" key="3">
    <source>
        <dbReference type="ARBA" id="ARBA00022723"/>
    </source>
</evidence>
<dbReference type="SUPFAM" id="SSF103365">
    <property type="entry name" value="Hypothetical protein PH1602"/>
    <property type="match status" value="1"/>
</dbReference>
<dbReference type="GO" id="GO:0030145">
    <property type="term" value="F:manganese ion binding"/>
    <property type="evidence" value="ECO:0007669"/>
    <property type="project" value="TreeGrafter"/>
</dbReference>
<evidence type="ECO:0000313" key="13">
    <source>
        <dbReference type="Proteomes" id="UP000319383"/>
    </source>
</evidence>
<feature type="binding site" evidence="10">
    <location>
        <begin position="251"/>
        <end position="252"/>
    </location>
    <ligand>
        <name>GMP</name>
        <dbReference type="ChEBI" id="CHEBI:58115"/>
    </ligand>
</feature>
<keyword evidence="6 10" id="KW-0342">GTP-binding</keyword>
<name>A0A517ZVA3_9PLAN</name>
<accession>A0A517ZVA3</accession>
<dbReference type="Pfam" id="PF01139">
    <property type="entry name" value="RtcB"/>
    <property type="match status" value="1"/>
</dbReference>
<comment type="catalytic activity">
    <reaction evidence="8">
        <text>a 3'-end 3'-phospho-ribonucleotide-RNA + a 5'-end dephospho-ribonucleoside-RNA + GTP = a ribonucleotidyl-ribonucleotide-RNA + GMP + diphosphate</text>
        <dbReference type="Rhea" id="RHEA:68076"/>
        <dbReference type="Rhea" id="RHEA-COMP:10463"/>
        <dbReference type="Rhea" id="RHEA-COMP:13936"/>
        <dbReference type="Rhea" id="RHEA-COMP:17355"/>
        <dbReference type="ChEBI" id="CHEBI:33019"/>
        <dbReference type="ChEBI" id="CHEBI:37565"/>
        <dbReference type="ChEBI" id="CHEBI:58115"/>
        <dbReference type="ChEBI" id="CHEBI:83062"/>
        <dbReference type="ChEBI" id="CHEBI:138284"/>
        <dbReference type="ChEBI" id="CHEBI:173118"/>
        <dbReference type="EC" id="6.5.1.8"/>
    </reaction>
</comment>
<evidence type="ECO:0000256" key="10">
    <source>
        <dbReference type="PIRSR" id="PIRSR601233-2"/>
    </source>
</evidence>
<keyword evidence="5" id="KW-0692">RNA repair</keyword>
<proteinExistence type="predicted"/>
<evidence type="ECO:0000256" key="7">
    <source>
        <dbReference type="ARBA" id="ARBA00023211"/>
    </source>
</evidence>
<keyword evidence="3 11" id="KW-0479">Metal-binding</keyword>
<evidence type="ECO:0000256" key="6">
    <source>
        <dbReference type="ARBA" id="ARBA00023134"/>
    </source>
</evidence>
<dbReference type="InterPro" id="IPR001233">
    <property type="entry name" value="RtcB"/>
</dbReference>
<dbReference type="InterPro" id="IPR036025">
    <property type="entry name" value="RtcB-like_sf"/>
</dbReference>
<sequence>MKDSGLHEKIQAWLSEPMPGEVRASLNRLAAHDDVGHMAVMPDVHLARHVCVGTVIATATQIFPAAIGGDIGCGMLAVALTADADRINNPVAAAKILSGLYECVPAGRHRRSHTVAALPEELNNLPLSHPRLETFSRRDGRVQLGTLGRGNHFVEFQADPENRLWLMLHSGSRGMGQAITAHHLAVDACSPNKTVAWDAESRNGAAYLTDMRWAIAYAWQNRLAMMTAIGRLLQQEFAIDLQRETLIHCDHNHVRQETHFGRELWVHRKGALPATAGEQGVIPGSMGTRSFHVVGRGCAEALQSSSHGAGRALSRHDARRVIGQKKLEREMQDVWIDRRRMEKFREEAPSAYKEIGRVMRAQRALTRIERELRPVLCYKGT</sequence>
<evidence type="ECO:0000256" key="8">
    <source>
        <dbReference type="ARBA" id="ARBA00047746"/>
    </source>
</evidence>
<dbReference type="Proteomes" id="UP000319383">
    <property type="component" value="Chromosome"/>
</dbReference>
<dbReference type="EC" id="6.5.1.8" evidence="1"/>
<dbReference type="AlphaFoldDB" id="A0A517ZVA3"/>
<evidence type="ECO:0000256" key="11">
    <source>
        <dbReference type="PIRSR" id="PIRSR601233-3"/>
    </source>
</evidence>
<feature type="binding site" evidence="11">
    <location>
        <position position="251"/>
    </location>
    <ligand>
        <name>Mn(2+)</name>
        <dbReference type="ChEBI" id="CHEBI:29035"/>
        <label>2</label>
    </ligand>
</feature>
<evidence type="ECO:0000256" key="5">
    <source>
        <dbReference type="ARBA" id="ARBA00022800"/>
    </source>
</evidence>
<evidence type="ECO:0000256" key="1">
    <source>
        <dbReference type="ARBA" id="ARBA00012726"/>
    </source>
</evidence>
<feature type="binding site" evidence="10">
    <location>
        <position position="290"/>
    </location>
    <ligand>
        <name>GMP</name>
        <dbReference type="ChEBI" id="CHEBI:58115"/>
    </ligand>
</feature>
<feature type="binding site" evidence="11">
    <location>
        <position position="152"/>
    </location>
    <ligand>
        <name>Mn(2+)</name>
        <dbReference type="ChEBI" id="CHEBI:29035"/>
        <label>1</label>
    </ligand>
</feature>
<feature type="active site" description="GMP-histidine intermediate" evidence="9">
    <location>
        <position position="307"/>
    </location>
</feature>
<keyword evidence="7 11" id="KW-0464">Manganese</keyword>
<feature type="binding site" evidence="11">
    <location>
        <position position="169"/>
    </location>
    <ligand>
        <name>Mn(2+)</name>
        <dbReference type="ChEBI" id="CHEBI:29035"/>
        <label>2</label>
    </ligand>
</feature>
<evidence type="ECO:0000256" key="4">
    <source>
        <dbReference type="ARBA" id="ARBA00022741"/>
    </source>
</evidence>
<keyword evidence="13" id="KW-1185">Reference proteome</keyword>
<organism evidence="12 13">
    <name type="scientific">Symmachiella dynata</name>
    <dbReference type="NCBI Taxonomy" id="2527995"/>
    <lineage>
        <taxon>Bacteria</taxon>
        <taxon>Pseudomonadati</taxon>
        <taxon>Planctomycetota</taxon>
        <taxon>Planctomycetia</taxon>
        <taxon>Planctomycetales</taxon>
        <taxon>Planctomycetaceae</taxon>
        <taxon>Symmachiella</taxon>
    </lineage>
</organism>
<evidence type="ECO:0000313" key="12">
    <source>
        <dbReference type="EMBL" id="QDU46413.1"/>
    </source>
</evidence>
<dbReference type="RefSeq" id="WP_145378929.1">
    <property type="nucleotide sequence ID" value="NZ_CP036276.1"/>
</dbReference>
<dbReference type="GO" id="GO:0006281">
    <property type="term" value="P:DNA repair"/>
    <property type="evidence" value="ECO:0007669"/>
    <property type="project" value="TreeGrafter"/>
</dbReference>
<dbReference type="GO" id="GO:0042245">
    <property type="term" value="P:RNA repair"/>
    <property type="evidence" value="ECO:0007669"/>
    <property type="project" value="UniProtKB-KW"/>
</dbReference>
<keyword evidence="4 10" id="KW-0547">Nucleotide-binding</keyword>
<feature type="binding site" evidence="10">
    <location>
        <begin position="283"/>
        <end position="286"/>
    </location>
    <ligand>
        <name>GMP</name>
        <dbReference type="ChEBI" id="CHEBI:58115"/>
    </ligand>
</feature>
<dbReference type="Gene3D" id="3.90.1860.10">
    <property type="entry name" value="tRNA-splicing ligase RtcB"/>
    <property type="match status" value="1"/>
</dbReference>
<dbReference type="GO" id="GO:0005525">
    <property type="term" value="F:GTP binding"/>
    <property type="evidence" value="ECO:0007669"/>
    <property type="project" value="UniProtKB-KW"/>
</dbReference>
<dbReference type="PANTHER" id="PTHR43749:SF2">
    <property type="entry name" value="RNA-SPLICING LIGASE RTCB"/>
    <property type="match status" value="1"/>
</dbReference>
<dbReference type="EMBL" id="CP036276">
    <property type="protein sequence ID" value="QDU46413.1"/>
    <property type="molecule type" value="Genomic_DNA"/>
</dbReference>
<dbReference type="GO" id="GO:0006396">
    <property type="term" value="P:RNA processing"/>
    <property type="evidence" value="ECO:0007669"/>
    <property type="project" value="InterPro"/>
</dbReference>
<feature type="binding site" evidence="10">
    <location>
        <begin position="151"/>
        <end position="155"/>
    </location>
    <ligand>
        <name>GMP</name>
        <dbReference type="ChEBI" id="CHEBI:58115"/>
    </ligand>
</feature>
<evidence type="ECO:0000256" key="9">
    <source>
        <dbReference type="PIRSR" id="PIRSR601233-1"/>
    </source>
</evidence>
<keyword evidence="2 12" id="KW-0436">Ligase</keyword>
<dbReference type="GO" id="GO:0003909">
    <property type="term" value="F:DNA ligase activity"/>
    <property type="evidence" value="ECO:0007669"/>
    <property type="project" value="TreeGrafter"/>
</dbReference>
<protein>
    <recommendedName>
        <fullName evidence="1">3'-phosphate/5'-hydroxy nucleic acid ligase</fullName>
        <ecNumber evidence="1">6.5.1.8</ecNumber>
    </recommendedName>
</protein>
<comment type="cofactor">
    <cofactor evidence="11">
        <name>Mn(2+)</name>
        <dbReference type="ChEBI" id="CHEBI:29035"/>
    </cofactor>
    <text evidence="11">Binds 2 manganese ions per subunit.</text>
</comment>
<feature type="binding site" evidence="10">
    <location>
        <begin position="307"/>
        <end position="310"/>
    </location>
    <ligand>
        <name>GMP</name>
        <dbReference type="ChEBI" id="CHEBI:58115"/>
    </ligand>
</feature>
<dbReference type="GO" id="GO:0170057">
    <property type="term" value="F:RNA ligase (GTP) activity"/>
    <property type="evidence" value="ECO:0007669"/>
    <property type="project" value="UniProtKB-EC"/>
</dbReference>
<dbReference type="InterPro" id="IPR052915">
    <property type="entry name" value="RtcB-like"/>
</dbReference>
<dbReference type="KEGG" id="sdyn:Mal52_49330"/>